<sequence>MKKKQKKKNHLSFRLNILFFMVFLLFSGLILRLGFVQIVQGQEFINQLENTVFSTSRVEAHRGIMYDRYGNVVVDNQVELSVYYTNPAQSTRPETMLEIARELETMLDMEEAIPRITPRDRRDYILINMTQDERFDLVTKEERRGLDSVSDEYRLEIERITDEQIEALSNKDLQILAIYREMARGYANSPQRIKQRITDEEAHVISENLDRLPGVDFLRDSSRSYAYGDSFRSLFGSTSAIPSERIDYYLSRGYDRSDIVGTSFLELQYENVLRGQKAVVESTMTRQGSQTVDRSVNEKLGQRGNDLVLSLDMELQQRLEEIIDEEMRAAGKHSFILDRTAYGVLMDPRTGDILAMAGFWDPANQERDSYADHIGNVNKAFEMGSSVKAASVLTGFHTGVAAPGTRFNDRPLYLPGTPPKRSWNTSGFGWIDDRRALEQSSNVYMFEIGMRMANCTYTAPNTRCGWTTDSIGNAYNEVRNSFQQFGLGSETGIDLPAYSSGLTGGATTGGNLLDLMIGQYDTYTTLQLAQYIATIANDGYRMEPRLVREIREPAINQGEQGAVIQKFEPTILNRIDMSDSHIRRVQEGLRGVMTRGTAQSRFAGASYQPAGKTGTAQVKVAVGQGDNRRIVDGNTQTLVGYAPYNNPEIAFAVVVPNVKLERNGGAQGIAQKISKKALDSYFEMKEGRKGPTKVEQPLLDDING</sequence>
<organism evidence="16 17">
    <name type="scientific">Halalkalibacter alkalisediminis</name>
    <dbReference type="NCBI Taxonomy" id="935616"/>
    <lineage>
        <taxon>Bacteria</taxon>
        <taxon>Bacillati</taxon>
        <taxon>Bacillota</taxon>
        <taxon>Bacilli</taxon>
        <taxon>Bacillales</taxon>
        <taxon>Bacillaceae</taxon>
        <taxon>Halalkalibacter</taxon>
    </lineage>
</organism>
<keyword evidence="11" id="KW-0472">Membrane</keyword>
<dbReference type="InterPro" id="IPR005311">
    <property type="entry name" value="PBP_dimer"/>
</dbReference>
<dbReference type="Pfam" id="PF03717">
    <property type="entry name" value="PBP_dimer"/>
    <property type="match status" value="1"/>
</dbReference>
<dbReference type="Gene3D" id="1.10.10.1230">
    <property type="entry name" value="Penicillin-binding protein, N-terminal non-catalytic domain, head sub-domain"/>
    <property type="match status" value="1"/>
</dbReference>
<dbReference type="InterPro" id="IPR001460">
    <property type="entry name" value="PCN-bd_Tpept"/>
</dbReference>
<comment type="similarity">
    <text evidence="4">Belongs to the transpeptidase family.</text>
</comment>
<keyword evidence="9" id="KW-0573">Peptidoglycan synthesis</keyword>
<keyword evidence="12" id="KW-0961">Cell wall biogenesis/degradation</keyword>
<gene>
    <name evidence="16" type="ORF">ACFFH4_26730</name>
</gene>
<evidence type="ECO:0000256" key="10">
    <source>
        <dbReference type="ARBA" id="ARBA00022989"/>
    </source>
</evidence>
<evidence type="ECO:0000256" key="9">
    <source>
        <dbReference type="ARBA" id="ARBA00022984"/>
    </source>
</evidence>
<keyword evidence="8" id="KW-0133">Cell shape</keyword>
<comment type="caution">
    <text evidence="16">The sequence shown here is derived from an EMBL/GenBank/DDBJ whole genome shotgun (WGS) entry which is preliminary data.</text>
</comment>
<evidence type="ECO:0000256" key="3">
    <source>
        <dbReference type="ARBA" id="ARBA00004752"/>
    </source>
</evidence>
<comment type="pathway">
    <text evidence="3">Cell wall biogenesis; peptidoglycan biosynthesis.</text>
</comment>
<comment type="subcellular location">
    <subcellularLocation>
        <location evidence="2">Cell membrane</location>
    </subcellularLocation>
    <subcellularLocation>
        <location evidence="1">Membrane</location>
        <topology evidence="1">Single-pass membrane protein</topology>
    </subcellularLocation>
</comment>
<dbReference type="EC" id="3.4.16.4" evidence="5"/>
<protein>
    <recommendedName>
        <fullName evidence="5">serine-type D-Ala-D-Ala carboxypeptidase</fullName>
        <ecNumber evidence="5">3.4.16.4</ecNumber>
    </recommendedName>
</protein>
<evidence type="ECO:0000256" key="7">
    <source>
        <dbReference type="ARBA" id="ARBA00022692"/>
    </source>
</evidence>
<keyword evidence="7" id="KW-0812">Transmembrane</keyword>
<name>A0ABV6NQS0_9BACI</name>
<evidence type="ECO:0000256" key="1">
    <source>
        <dbReference type="ARBA" id="ARBA00004167"/>
    </source>
</evidence>
<evidence type="ECO:0000259" key="15">
    <source>
        <dbReference type="Pfam" id="PF03717"/>
    </source>
</evidence>
<evidence type="ECO:0000313" key="17">
    <source>
        <dbReference type="Proteomes" id="UP001589833"/>
    </source>
</evidence>
<evidence type="ECO:0000256" key="12">
    <source>
        <dbReference type="ARBA" id="ARBA00023316"/>
    </source>
</evidence>
<evidence type="ECO:0000313" key="16">
    <source>
        <dbReference type="EMBL" id="MFC0562428.1"/>
    </source>
</evidence>
<dbReference type="InterPro" id="IPR036138">
    <property type="entry name" value="PBP_dimer_sf"/>
</dbReference>
<feature type="domain" description="Penicillin-binding protein transpeptidase" evidence="14">
    <location>
        <begin position="343"/>
        <end position="677"/>
    </location>
</feature>
<dbReference type="PANTHER" id="PTHR30627">
    <property type="entry name" value="PEPTIDOGLYCAN D,D-TRANSPEPTIDASE"/>
    <property type="match status" value="1"/>
</dbReference>
<dbReference type="SUPFAM" id="SSF56601">
    <property type="entry name" value="beta-lactamase/transpeptidase-like"/>
    <property type="match status" value="1"/>
</dbReference>
<dbReference type="InterPro" id="IPR050515">
    <property type="entry name" value="Beta-lactam/transpept"/>
</dbReference>
<dbReference type="PANTHER" id="PTHR30627:SF2">
    <property type="entry name" value="PEPTIDOGLYCAN D,D-TRANSPEPTIDASE MRDA"/>
    <property type="match status" value="1"/>
</dbReference>
<evidence type="ECO:0000256" key="11">
    <source>
        <dbReference type="ARBA" id="ARBA00023136"/>
    </source>
</evidence>
<evidence type="ECO:0000256" key="13">
    <source>
        <dbReference type="ARBA" id="ARBA00034000"/>
    </source>
</evidence>
<evidence type="ECO:0000256" key="4">
    <source>
        <dbReference type="ARBA" id="ARBA00007171"/>
    </source>
</evidence>
<dbReference type="Pfam" id="PF00905">
    <property type="entry name" value="Transpeptidase"/>
    <property type="match status" value="1"/>
</dbReference>
<feature type="domain" description="Penicillin-binding protein dimerisation" evidence="15">
    <location>
        <begin position="58"/>
        <end position="290"/>
    </location>
</feature>
<keyword evidence="10" id="KW-1133">Transmembrane helix</keyword>
<dbReference type="Gene3D" id="3.40.710.10">
    <property type="entry name" value="DD-peptidase/beta-lactamase superfamily"/>
    <property type="match status" value="1"/>
</dbReference>
<reference evidence="16 17" key="1">
    <citation type="submission" date="2024-09" db="EMBL/GenBank/DDBJ databases">
        <authorList>
            <person name="Sun Q."/>
            <person name="Mori K."/>
        </authorList>
    </citation>
    <scope>NUCLEOTIDE SEQUENCE [LARGE SCALE GENOMIC DNA]</scope>
    <source>
        <strain evidence="16 17">NCAIM B.02301</strain>
    </source>
</reference>
<evidence type="ECO:0000259" key="14">
    <source>
        <dbReference type="Pfam" id="PF00905"/>
    </source>
</evidence>
<dbReference type="Gene3D" id="3.90.1310.10">
    <property type="entry name" value="Penicillin-binding protein 2a (Domain 2)"/>
    <property type="match status" value="1"/>
</dbReference>
<dbReference type="Proteomes" id="UP001589833">
    <property type="component" value="Unassembled WGS sequence"/>
</dbReference>
<dbReference type="RefSeq" id="WP_273844763.1">
    <property type="nucleotide sequence ID" value="NZ_JAQQWT010000010.1"/>
</dbReference>
<evidence type="ECO:0000256" key="5">
    <source>
        <dbReference type="ARBA" id="ARBA00012448"/>
    </source>
</evidence>
<comment type="catalytic activity">
    <reaction evidence="13">
        <text>Preferential cleavage: (Ac)2-L-Lys-D-Ala-|-D-Ala. Also transpeptidation of peptidyl-alanyl moieties that are N-acyl substituents of D-alanine.</text>
        <dbReference type="EC" id="3.4.16.4"/>
    </reaction>
</comment>
<accession>A0ABV6NQS0</accession>
<evidence type="ECO:0000256" key="6">
    <source>
        <dbReference type="ARBA" id="ARBA00022475"/>
    </source>
</evidence>
<dbReference type="InterPro" id="IPR012338">
    <property type="entry name" value="Beta-lactam/transpept-like"/>
</dbReference>
<dbReference type="EMBL" id="JBHLTR010000131">
    <property type="protein sequence ID" value="MFC0562428.1"/>
    <property type="molecule type" value="Genomic_DNA"/>
</dbReference>
<dbReference type="SUPFAM" id="SSF56519">
    <property type="entry name" value="Penicillin binding protein dimerisation domain"/>
    <property type="match status" value="1"/>
</dbReference>
<keyword evidence="6" id="KW-1003">Cell membrane</keyword>
<evidence type="ECO:0000256" key="8">
    <source>
        <dbReference type="ARBA" id="ARBA00022960"/>
    </source>
</evidence>
<evidence type="ECO:0000256" key="2">
    <source>
        <dbReference type="ARBA" id="ARBA00004236"/>
    </source>
</evidence>
<keyword evidence="17" id="KW-1185">Reference proteome</keyword>
<proteinExistence type="inferred from homology"/>